<accession>A0A8J6YW17</accession>
<proteinExistence type="predicted"/>
<evidence type="ECO:0000313" key="4">
    <source>
        <dbReference type="Proteomes" id="UP000609121"/>
    </source>
</evidence>
<keyword evidence="4" id="KW-1185">Reference proteome</keyword>
<dbReference type="RefSeq" id="WP_193182538.1">
    <property type="nucleotide sequence ID" value="NZ_JACVXA010000030.1"/>
</dbReference>
<protein>
    <submittedName>
        <fullName evidence="3">DUF1127 domain-containing protein</fullName>
    </submittedName>
</protein>
<reference evidence="3" key="1">
    <citation type="submission" date="2020-09" db="EMBL/GenBank/DDBJ databases">
        <title>A novel bacterium of genus Mangrovicoccus, isolated from South China Sea.</title>
        <authorList>
            <person name="Huang H."/>
            <person name="Mo K."/>
            <person name="Hu Y."/>
        </authorList>
    </citation>
    <scope>NUCLEOTIDE SEQUENCE</scope>
    <source>
        <strain evidence="3">HB182678</strain>
    </source>
</reference>
<dbReference type="InterPro" id="IPR009506">
    <property type="entry name" value="YjiS-like"/>
</dbReference>
<name>A0A8J6YW17_9RHOB</name>
<sequence length="71" mass="8515">MSDQTCPRPAPRLLRLPRLARLRLAERLALARQRRHLRHLDAHLLRDVGLTRAEAERESQRPPWDAPHWWK</sequence>
<evidence type="ECO:0000256" key="1">
    <source>
        <dbReference type="SAM" id="MobiDB-lite"/>
    </source>
</evidence>
<organism evidence="3 4">
    <name type="scientific">Mangrovicoccus algicola</name>
    <dbReference type="NCBI Taxonomy" id="2771008"/>
    <lineage>
        <taxon>Bacteria</taxon>
        <taxon>Pseudomonadati</taxon>
        <taxon>Pseudomonadota</taxon>
        <taxon>Alphaproteobacteria</taxon>
        <taxon>Rhodobacterales</taxon>
        <taxon>Paracoccaceae</taxon>
        <taxon>Mangrovicoccus</taxon>
    </lineage>
</organism>
<feature type="domain" description="YjiS-like" evidence="2">
    <location>
        <begin position="22"/>
        <end position="56"/>
    </location>
</feature>
<comment type="caution">
    <text evidence="3">The sequence shown here is derived from an EMBL/GenBank/DDBJ whole genome shotgun (WGS) entry which is preliminary data.</text>
</comment>
<feature type="region of interest" description="Disordered" evidence="1">
    <location>
        <begin position="51"/>
        <end position="71"/>
    </location>
</feature>
<dbReference type="EMBL" id="JACVXA010000030">
    <property type="protein sequence ID" value="MBE3638677.1"/>
    <property type="molecule type" value="Genomic_DNA"/>
</dbReference>
<dbReference type="Pfam" id="PF06568">
    <property type="entry name" value="YjiS-like"/>
    <property type="match status" value="1"/>
</dbReference>
<evidence type="ECO:0000259" key="2">
    <source>
        <dbReference type="Pfam" id="PF06568"/>
    </source>
</evidence>
<gene>
    <name evidence="3" type="ORF">ICN82_10720</name>
</gene>
<evidence type="ECO:0000313" key="3">
    <source>
        <dbReference type="EMBL" id="MBE3638677.1"/>
    </source>
</evidence>
<dbReference type="Proteomes" id="UP000609121">
    <property type="component" value="Unassembled WGS sequence"/>
</dbReference>
<dbReference type="AlphaFoldDB" id="A0A8J6YW17"/>